<keyword evidence="5" id="KW-0029">Amino-acid transport</keyword>
<feature type="transmembrane region" description="Helical" evidence="9">
    <location>
        <begin position="121"/>
        <end position="148"/>
    </location>
</feature>
<dbReference type="PIRSF" id="PIRSF006060">
    <property type="entry name" value="AA_transporter"/>
    <property type="match status" value="1"/>
</dbReference>
<feature type="transmembrane region" description="Helical" evidence="9">
    <location>
        <begin position="154"/>
        <end position="172"/>
    </location>
</feature>
<evidence type="ECO:0000256" key="9">
    <source>
        <dbReference type="SAM" id="Phobius"/>
    </source>
</evidence>
<dbReference type="PANTHER" id="PTHR43495:SF2">
    <property type="entry name" value="D-SERINE_D-ALANINE_GLYCINE TRANSPORTER"/>
    <property type="match status" value="1"/>
</dbReference>
<feature type="transmembrane region" description="Helical" evidence="9">
    <location>
        <begin position="49"/>
        <end position="66"/>
    </location>
</feature>
<evidence type="ECO:0000256" key="5">
    <source>
        <dbReference type="ARBA" id="ARBA00022970"/>
    </source>
</evidence>
<feature type="transmembrane region" description="Helical" evidence="9">
    <location>
        <begin position="393"/>
        <end position="419"/>
    </location>
</feature>
<feature type="transmembrane region" description="Helical" evidence="9">
    <location>
        <begin position="369"/>
        <end position="387"/>
    </location>
</feature>
<keyword evidence="3" id="KW-1003">Cell membrane</keyword>
<keyword evidence="12" id="KW-1185">Reference proteome</keyword>
<feature type="transmembrane region" description="Helical" evidence="9">
    <location>
        <begin position="305"/>
        <end position="326"/>
    </location>
</feature>
<evidence type="ECO:0000256" key="3">
    <source>
        <dbReference type="ARBA" id="ARBA00022475"/>
    </source>
</evidence>
<feature type="transmembrane region" description="Helical" evidence="9">
    <location>
        <begin position="228"/>
        <end position="253"/>
    </location>
</feature>
<proteinExistence type="predicted"/>
<evidence type="ECO:0000259" key="10">
    <source>
        <dbReference type="Pfam" id="PF00324"/>
    </source>
</evidence>
<protein>
    <submittedName>
        <fullName evidence="11">Amino acid permease</fullName>
    </submittedName>
</protein>
<evidence type="ECO:0000256" key="8">
    <source>
        <dbReference type="SAM" id="MobiDB-lite"/>
    </source>
</evidence>
<feature type="transmembrane region" description="Helical" evidence="9">
    <location>
        <begin position="274"/>
        <end position="293"/>
    </location>
</feature>
<dbReference type="PROSITE" id="PS00218">
    <property type="entry name" value="AMINO_ACID_PERMEASE_1"/>
    <property type="match status" value="1"/>
</dbReference>
<evidence type="ECO:0000256" key="2">
    <source>
        <dbReference type="ARBA" id="ARBA00022448"/>
    </source>
</evidence>
<dbReference type="PANTHER" id="PTHR43495">
    <property type="entry name" value="GABA PERMEASE"/>
    <property type="match status" value="1"/>
</dbReference>
<feature type="domain" description="Amino acid permease/ SLC12A" evidence="10">
    <location>
        <begin position="48"/>
        <end position="485"/>
    </location>
</feature>
<evidence type="ECO:0000256" key="4">
    <source>
        <dbReference type="ARBA" id="ARBA00022692"/>
    </source>
</evidence>
<gene>
    <name evidence="11" type="ORF">G7066_11150</name>
</gene>
<feature type="transmembrane region" description="Helical" evidence="9">
    <location>
        <begin position="184"/>
        <end position="208"/>
    </location>
</feature>
<feature type="transmembrane region" description="Helical" evidence="9">
    <location>
        <begin position="439"/>
        <end position="457"/>
    </location>
</feature>
<dbReference type="InterPro" id="IPR004841">
    <property type="entry name" value="AA-permease/SLC12A_dom"/>
</dbReference>
<sequence length="512" mass="55865">MLTVDQRPTKPTQRWPIPPHAQEVETDVSNSSSQTEHVKLERGLSNRHLQLIAIGGAIGTGLFLGSGKVISLTGPSVLFIYAVIGCMMFFVMRALGEILLSNLNYKTFGDIAKDLIGPWAGFFVSWTYWFTWVVICVADIIAITGYVAYFNPSIPSWLPAVLAAALLTLLNLQPVRFFGEFEFWFALIKIVAILALIATGIVLLVTGFQNPDTGTSASLANLFNDGGLFPFGLGGFLLGFQLGIFSFIGVELIGTAAAETKDPHHNLPKAVNSIVLRVLIFYIGALTVIMAITPWRDLDPNDSPFVTTLAYAGFGAAALAINFVVLTSAASSANSGFYSGTRMMHALARDGHAPRKFALTDARGVPRRAVFFSCVFLFSATPILLAGDSVIEAFTLVSSVASTLILFVWSMILISYLMYIRKFPERHASSRFQAPLPKIGPWVVLAFFAFIASTLLLADDTRLPMLCTPLWFVVLAVMWQLRKRTLLREGQPITHAVELPGTGEDAEDLSTR</sequence>
<accession>A0ABX6K1R9</accession>
<organism evidence="11 12">
    <name type="scientific">Leucobacter coleopterorum</name>
    <dbReference type="NCBI Taxonomy" id="2714933"/>
    <lineage>
        <taxon>Bacteria</taxon>
        <taxon>Bacillati</taxon>
        <taxon>Actinomycetota</taxon>
        <taxon>Actinomycetes</taxon>
        <taxon>Micrococcales</taxon>
        <taxon>Microbacteriaceae</taxon>
        <taxon>Leucobacter</taxon>
    </lineage>
</organism>
<keyword evidence="4 9" id="KW-0812">Transmembrane</keyword>
<keyword evidence="7 9" id="KW-0472">Membrane</keyword>
<dbReference type="InterPro" id="IPR004840">
    <property type="entry name" value="Amino_acid_permease_CS"/>
</dbReference>
<feature type="region of interest" description="Disordered" evidence="8">
    <location>
        <begin position="1"/>
        <end position="32"/>
    </location>
</feature>
<dbReference type="RefSeq" id="WP_166331128.1">
    <property type="nucleotide sequence ID" value="NZ_CP049933.1"/>
</dbReference>
<feature type="transmembrane region" description="Helical" evidence="9">
    <location>
        <begin position="78"/>
        <end position="100"/>
    </location>
</feature>
<evidence type="ECO:0000256" key="6">
    <source>
        <dbReference type="ARBA" id="ARBA00022989"/>
    </source>
</evidence>
<evidence type="ECO:0000256" key="1">
    <source>
        <dbReference type="ARBA" id="ARBA00004651"/>
    </source>
</evidence>
<keyword evidence="6 9" id="KW-1133">Transmembrane helix</keyword>
<keyword evidence="2" id="KW-0813">Transport</keyword>
<dbReference type="Gene3D" id="1.20.1740.10">
    <property type="entry name" value="Amino acid/polyamine transporter I"/>
    <property type="match status" value="1"/>
</dbReference>
<dbReference type="EMBL" id="CP049933">
    <property type="protein sequence ID" value="QIM18995.1"/>
    <property type="molecule type" value="Genomic_DNA"/>
</dbReference>
<dbReference type="Proteomes" id="UP000503441">
    <property type="component" value="Chromosome"/>
</dbReference>
<name>A0ABX6K1R9_9MICO</name>
<evidence type="ECO:0000313" key="11">
    <source>
        <dbReference type="EMBL" id="QIM18995.1"/>
    </source>
</evidence>
<evidence type="ECO:0000313" key="12">
    <source>
        <dbReference type="Proteomes" id="UP000503441"/>
    </source>
</evidence>
<dbReference type="Pfam" id="PF00324">
    <property type="entry name" value="AA_permease"/>
    <property type="match status" value="1"/>
</dbReference>
<comment type="subcellular location">
    <subcellularLocation>
        <location evidence="1">Cell membrane</location>
        <topology evidence="1">Multi-pass membrane protein</topology>
    </subcellularLocation>
</comment>
<feature type="transmembrane region" description="Helical" evidence="9">
    <location>
        <begin position="463"/>
        <end position="481"/>
    </location>
</feature>
<evidence type="ECO:0000256" key="7">
    <source>
        <dbReference type="ARBA" id="ARBA00023136"/>
    </source>
</evidence>
<reference evidence="11 12" key="1">
    <citation type="submission" date="2020-03" db="EMBL/GenBank/DDBJ databases">
        <title>Leucobacter sp. nov., isolated from beetles.</title>
        <authorList>
            <person name="Hyun D.-W."/>
            <person name="Bae J.-W."/>
        </authorList>
    </citation>
    <scope>NUCLEOTIDE SEQUENCE [LARGE SCALE GENOMIC DNA]</scope>
    <source>
        <strain evidence="11 12">HDW9A</strain>
    </source>
</reference>